<dbReference type="EMBL" id="LVXZ01000071">
    <property type="protein sequence ID" value="OAP91718.1"/>
    <property type="molecule type" value="Genomic_DNA"/>
</dbReference>
<sequence>MVTKELIVVRMDISNLVQFVVFKLMQIVLEREEVYTLKSTLHAGNTSLSGWKHPSGKAGHGS</sequence>
<keyword evidence="2" id="KW-1185">Reference proteome</keyword>
<dbReference type="AlphaFoldDB" id="A0A179BJ22"/>
<protein>
    <submittedName>
        <fullName evidence="1">Uncharacterized protein</fullName>
    </submittedName>
</protein>
<evidence type="ECO:0000313" key="1">
    <source>
        <dbReference type="EMBL" id="OAP91718.1"/>
    </source>
</evidence>
<accession>A0A179BJ22</accession>
<name>A0A179BJ22_ACIFR</name>
<evidence type="ECO:0000313" key="2">
    <source>
        <dbReference type="Proteomes" id="UP000078302"/>
    </source>
</evidence>
<comment type="caution">
    <text evidence="1">The sequence shown here is derived from an EMBL/GenBank/DDBJ whole genome shotgun (WGS) entry which is preliminary data.</text>
</comment>
<proteinExistence type="predicted"/>
<dbReference type="Proteomes" id="UP000078302">
    <property type="component" value="Unassembled WGS sequence"/>
</dbReference>
<gene>
    <name evidence="1" type="ORF">A4H96_06160</name>
</gene>
<organism evidence="1 2">
    <name type="scientific">Acidithiobacillus ferrooxidans</name>
    <name type="common">Thiobacillus ferrooxidans</name>
    <dbReference type="NCBI Taxonomy" id="920"/>
    <lineage>
        <taxon>Bacteria</taxon>
        <taxon>Pseudomonadati</taxon>
        <taxon>Pseudomonadota</taxon>
        <taxon>Acidithiobacillia</taxon>
        <taxon>Acidithiobacillales</taxon>
        <taxon>Acidithiobacillaceae</taxon>
        <taxon>Acidithiobacillus</taxon>
    </lineage>
</organism>
<reference evidence="1 2" key="1">
    <citation type="submission" date="2016-04" db="EMBL/GenBank/DDBJ databases">
        <title>Acidithiobacillus ferrooxidans genome sequencing and assembly.</title>
        <authorList>
            <person name="Zhou Z."/>
        </authorList>
    </citation>
    <scope>NUCLEOTIDE SEQUENCE [LARGE SCALE GENOMIC DNA]</scope>
    <source>
        <strain evidence="1 2">BY0502</strain>
    </source>
</reference>